<gene>
    <name evidence="10" type="ORF">CCR75_006506</name>
</gene>
<dbReference type="PANTHER" id="PTHR23335">
    <property type="entry name" value="CALMODULIN-BINDING TRANSCRIPTION ACTIVATOR CAMTA"/>
    <property type="match status" value="1"/>
</dbReference>
<dbReference type="KEGG" id="blac:94350247"/>
<comment type="caution">
    <text evidence="10">The sequence shown here is derived from an EMBL/GenBank/DDBJ whole genome shotgun (WGS) entry which is preliminary data.</text>
</comment>
<dbReference type="InterPro" id="IPR002110">
    <property type="entry name" value="Ankyrin_rpt"/>
</dbReference>
<evidence type="ECO:0000256" key="6">
    <source>
        <dbReference type="ARBA" id="ARBA00023242"/>
    </source>
</evidence>
<dbReference type="Pfam" id="PF03859">
    <property type="entry name" value="CG-1"/>
    <property type="match status" value="1"/>
</dbReference>
<dbReference type="PROSITE" id="PS50088">
    <property type="entry name" value="ANK_REPEAT"/>
    <property type="match status" value="2"/>
</dbReference>
<comment type="similarity">
    <text evidence="2">Belongs to the CAMTA family.</text>
</comment>
<feature type="domain" description="CG-1" evidence="9">
    <location>
        <begin position="1"/>
        <end position="92"/>
    </location>
</feature>
<feature type="compositionally biased region" description="Low complexity" evidence="8">
    <location>
        <begin position="459"/>
        <end position="476"/>
    </location>
</feature>
<dbReference type="Gene3D" id="2.60.40.10">
    <property type="entry name" value="Immunoglobulins"/>
    <property type="match status" value="1"/>
</dbReference>
<evidence type="ECO:0000256" key="2">
    <source>
        <dbReference type="ARBA" id="ARBA00008267"/>
    </source>
</evidence>
<evidence type="ECO:0000259" key="9">
    <source>
        <dbReference type="PROSITE" id="PS51437"/>
    </source>
</evidence>
<accession>A0A976IBC2</accession>
<dbReference type="InterPro" id="IPR014756">
    <property type="entry name" value="Ig_E-set"/>
</dbReference>
<comment type="subcellular location">
    <subcellularLocation>
        <location evidence="1">Nucleus</location>
    </subcellularLocation>
</comment>
<keyword evidence="3 7" id="KW-0040">ANK repeat</keyword>
<dbReference type="PROSITE" id="PS51437">
    <property type="entry name" value="CG_1"/>
    <property type="match status" value="1"/>
</dbReference>
<protein>
    <recommendedName>
        <fullName evidence="9">CG-1 domain-containing protein</fullName>
    </recommendedName>
</protein>
<evidence type="ECO:0000256" key="1">
    <source>
        <dbReference type="ARBA" id="ARBA00004123"/>
    </source>
</evidence>
<evidence type="ECO:0000256" key="5">
    <source>
        <dbReference type="ARBA" id="ARBA00023163"/>
    </source>
</evidence>
<dbReference type="PROSITE" id="PS50297">
    <property type="entry name" value="ANK_REP_REGION"/>
    <property type="match status" value="1"/>
</dbReference>
<feature type="repeat" description="ANK" evidence="7">
    <location>
        <begin position="550"/>
        <end position="582"/>
    </location>
</feature>
<name>A0A976IBC2_BRELC</name>
<dbReference type="SUPFAM" id="SSF48403">
    <property type="entry name" value="Ankyrin repeat"/>
    <property type="match status" value="1"/>
</dbReference>
<feature type="repeat" description="ANK" evidence="7">
    <location>
        <begin position="583"/>
        <end position="615"/>
    </location>
</feature>
<sequence>MRPPSGTLLFYNTLKVLDYKKDGWSWQKRKDKSGRVREDRAKLVINREITILGTYVHSAEIFTFHRRIYYLRDCQESIVLVHYFDEANKEPIVGQLAQQSSSNTYITNKGFFSMPPNPQRSNFLSRDVMPSIQQPASPKATTYEQSVKPIRKLTSTPRSGSIHFRSTDLDDANAIEKTASEFYSDDLFKDLNITVFPADADGLISKQIFQMLDILDFSPSWDSINGGAKILICLAAKLCETLSEKTMAFFVQFGPNRVKAEKITESMLRCTAPESIKIGSVDMFVCIRGKLQECIQVSRKKHFTYRSIRQISYSLVSGTAEDKLKFRGEILNFSDDTAPGSAKNGKRSRSPTRLLQNLIMKQSEGKLLETSRFLSTFVESDCKFIDLVKVTTSYALPCRLAAIVDERQCKIRVVERLSEFHQAVRDKTTEHREKDYPFSSISTGISGERSIHSKKLVKSAAPKKNSSSNSSTSPTSPESRDQFSLSTKTSALLSSLEASTILDDCTIEALSDNDLEQLSEKLLERLVCQLVTVAHTSEELLEELNSLDETGLSLLHYVSFYNHSKLVPVLAAHGAHINQQSTQGQTALHLAAGCGHDKVVNELLQSGADLQVRDFDGLTAADCAGLSGHIEVAAKLHICIGYDVFGGEPSATDVSDDIGEISMEMDDTLEPYLDAGDMDLLSEIEDSCCEGQTHSFDDSIIETSLSITKSYVGENKKYNRKLLLRAFSTMSLHDKCALSLTISRDSVSCGAHQRDDSVGEKTITSCSSTTRTLMGSEILPESKVGIEANLVDGQALLSGAEIGADVQSVIAEDEEGLNKLQAAMELMGPEEKQSLEDEVKILQHGIRVWLLKRNCKSMRETTKQLREATRSVKTNKGSRN</sequence>
<evidence type="ECO:0000313" key="11">
    <source>
        <dbReference type="Proteomes" id="UP000294530"/>
    </source>
</evidence>
<dbReference type="Gene3D" id="1.25.40.20">
    <property type="entry name" value="Ankyrin repeat-containing domain"/>
    <property type="match status" value="1"/>
</dbReference>
<evidence type="ECO:0000256" key="4">
    <source>
        <dbReference type="ARBA" id="ARBA00023159"/>
    </source>
</evidence>
<dbReference type="InterPro" id="IPR005559">
    <property type="entry name" value="CG-1_dom"/>
</dbReference>
<dbReference type="GO" id="GO:0003690">
    <property type="term" value="F:double-stranded DNA binding"/>
    <property type="evidence" value="ECO:0007669"/>
    <property type="project" value="TreeGrafter"/>
</dbReference>
<keyword evidence="6" id="KW-0539">Nucleus</keyword>
<keyword evidence="11" id="KW-1185">Reference proteome</keyword>
<dbReference type="RefSeq" id="XP_067815036.1">
    <property type="nucleotide sequence ID" value="XM_067964576.1"/>
</dbReference>
<feature type="region of interest" description="Disordered" evidence="8">
    <location>
        <begin position="456"/>
        <end position="484"/>
    </location>
</feature>
<dbReference type="InterPro" id="IPR036770">
    <property type="entry name" value="Ankyrin_rpt-contain_sf"/>
</dbReference>
<evidence type="ECO:0000256" key="7">
    <source>
        <dbReference type="PROSITE-ProRule" id="PRU00023"/>
    </source>
</evidence>
<dbReference type="Proteomes" id="UP000294530">
    <property type="component" value="Unassembled WGS sequence"/>
</dbReference>
<dbReference type="AlphaFoldDB" id="A0A976IBC2"/>
<dbReference type="GeneID" id="94350247"/>
<dbReference type="GO" id="GO:0003712">
    <property type="term" value="F:transcription coregulator activity"/>
    <property type="evidence" value="ECO:0007669"/>
    <property type="project" value="TreeGrafter"/>
</dbReference>
<dbReference type="SUPFAM" id="SSF81296">
    <property type="entry name" value="E set domains"/>
    <property type="match status" value="1"/>
</dbReference>
<keyword evidence="5" id="KW-0804">Transcription</keyword>
<dbReference type="SMART" id="SM00248">
    <property type="entry name" value="ANK"/>
    <property type="match status" value="2"/>
</dbReference>
<dbReference type="SMART" id="SM01076">
    <property type="entry name" value="CG-1"/>
    <property type="match status" value="1"/>
</dbReference>
<dbReference type="Pfam" id="PF12796">
    <property type="entry name" value="Ank_2"/>
    <property type="match status" value="1"/>
</dbReference>
<keyword evidence="4" id="KW-0010">Activator</keyword>
<dbReference type="EMBL" id="SHOA02000013">
    <property type="protein sequence ID" value="TDH65537.1"/>
    <property type="molecule type" value="Genomic_DNA"/>
</dbReference>
<evidence type="ECO:0000256" key="3">
    <source>
        <dbReference type="ARBA" id="ARBA00023043"/>
    </source>
</evidence>
<organism evidence="10 11">
    <name type="scientific">Bremia lactucae</name>
    <name type="common">Lettuce downy mildew</name>
    <dbReference type="NCBI Taxonomy" id="4779"/>
    <lineage>
        <taxon>Eukaryota</taxon>
        <taxon>Sar</taxon>
        <taxon>Stramenopiles</taxon>
        <taxon>Oomycota</taxon>
        <taxon>Peronosporomycetes</taxon>
        <taxon>Peronosporales</taxon>
        <taxon>Peronosporaceae</taxon>
        <taxon>Bremia</taxon>
    </lineage>
</organism>
<proteinExistence type="inferred from homology"/>
<dbReference type="GO" id="GO:0005634">
    <property type="term" value="C:nucleus"/>
    <property type="evidence" value="ECO:0007669"/>
    <property type="project" value="UniProtKB-SubCell"/>
</dbReference>
<dbReference type="InterPro" id="IPR013783">
    <property type="entry name" value="Ig-like_fold"/>
</dbReference>
<reference evidence="10 11" key="1">
    <citation type="journal article" date="2021" name="Genome Biol.">
        <title>AFLAP: assembly-free linkage analysis pipeline using k-mers from genome sequencing data.</title>
        <authorList>
            <person name="Fletcher K."/>
            <person name="Zhang L."/>
            <person name="Gil J."/>
            <person name="Han R."/>
            <person name="Cavanaugh K."/>
            <person name="Michelmore R."/>
        </authorList>
    </citation>
    <scope>NUCLEOTIDE SEQUENCE [LARGE SCALE GENOMIC DNA]</scope>
    <source>
        <strain evidence="10 11">SF5</strain>
    </source>
</reference>
<dbReference type="GO" id="GO:0006357">
    <property type="term" value="P:regulation of transcription by RNA polymerase II"/>
    <property type="evidence" value="ECO:0007669"/>
    <property type="project" value="TreeGrafter"/>
</dbReference>
<dbReference type="PANTHER" id="PTHR23335:SF1">
    <property type="entry name" value="CALMODULIN-BINDING TRANSCRIPTION ACTIVATOR, ISOFORM F"/>
    <property type="match status" value="1"/>
</dbReference>
<evidence type="ECO:0000256" key="8">
    <source>
        <dbReference type="SAM" id="MobiDB-lite"/>
    </source>
</evidence>
<evidence type="ECO:0000313" key="10">
    <source>
        <dbReference type="EMBL" id="TDH65537.1"/>
    </source>
</evidence>
<dbReference type="OrthoDB" id="407555at2759"/>